<dbReference type="InterPro" id="IPR012337">
    <property type="entry name" value="RNaseH-like_sf"/>
</dbReference>
<evidence type="ECO:0000313" key="2">
    <source>
        <dbReference type="EMBL" id="JAC14197.1"/>
    </source>
</evidence>
<name>A0A023EYK2_TRIIF</name>
<proteinExistence type="evidence at transcript level"/>
<feature type="domain" description="RNase H type-1" evidence="1">
    <location>
        <begin position="6"/>
        <end position="139"/>
    </location>
</feature>
<protein>
    <submittedName>
        <fullName evidence="2">Putative non-ltr rnase hi domain of reverse transcriptases</fullName>
    </submittedName>
</protein>
<dbReference type="Gene3D" id="3.30.420.10">
    <property type="entry name" value="Ribonuclease H-like superfamily/Ribonuclease H"/>
    <property type="match status" value="1"/>
</dbReference>
<keyword evidence="2" id="KW-0548">Nucleotidyltransferase</keyword>
<organism evidence="2">
    <name type="scientific">Triatoma infestans</name>
    <name type="common">Assassin bug</name>
    <dbReference type="NCBI Taxonomy" id="30076"/>
    <lineage>
        <taxon>Eukaryota</taxon>
        <taxon>Metazoa</taxon>
        <taxon>Ecdysozoa</taxon>
        <taxon>Arthropoda</taxon>
        <taxon>Hexapoda</taxon>
        <taxon>Insecta</taxon>
        <taxon>Pterygota</taxon>
        <taxon>Neoptera</taxon>
        <taxon>Paraneoptera</taxon>
        <taxon>Hemiptera</taxon>
        <taxon>Heteroptera</taxon>
        <taxon>Panheteroptera</taxon>
        <taxon>Cimicomorpha</taxon>
        <taxon>Reduviidae</taxon>
        <taxon>Triatominae</taxon>
        <taxon>Triatoma</taxon>
    </lineage>
</organism>
<sequence length="295" mass="33570">INQKLPNSGHLLYTDGSKMDNGVGCAVYDYKSDHAEMIGLPDVYTIFSAEMYALYAALKYALKLENRDNFVILSDSKSALLKLSECSRNFNFDYLMCQILTCVFQLEATGSTVNFVWVKAHANISGNERADSLAKRAITEGERCDIKVPKSDLLPLVKRRAWQNWQSDFRKSDKGLFYKSINPILSNRPWHFRHYMGKKEIKTLCRMRANHGLCNSYCHRIGISITSSCANCGETDTLEHIIMICPAYANERDVLFSKVSELIINPFNYRTILQSPTVELCSAICKFLNSINRKV</sequence>
<dbReference type="PROSITE" id="PS50879">
    <property type="entry name" value="RNASE_H_1"/>
    <property type="match status" value="1"/>
</dbReference>
<dbReference type="GO" id="GO:0003964">
    <property type="term" value="F:RNA-directed DNA polymerase activity"/>
    <property type="evidence" value="ECO:0007669"/>
    <property type="project" value="UniProtKB-KW"/>
</dbReference>
<dbReference type="SUPFAM" id="SSF53098">
    <property type="entry name" value="Ribonuclease H-like"/>
    <property type="match status" value="1"/>
</dbReference>
<dbReference type="InterPro" id="IPR036397">
    <property type="entry name" value="RNaseH_sf"/>
</dbReference>
<dbReference type="EMBL" id="GBBI01004515">
    <property type="protein sequence ID" value="JAC14197.1"/>
    <property type="molecule type" value="mRNA"/>
</dbReference>
<keyword evidence="2" id="KW-0695">RNA-directed DNA polymerase</keyword>
<dbReference type="AlphaFoldDB" id="A0A023EYK2"/>
<dbReference type="Pfam" id="PF00075">
    <property type="entry name" value="RNase_H"/>
    <property type="match status" value="1"/>
</dbReference>
<reference evidence="2" key="1">
    <citation type="journal article" date="2014" name="PLoS Negl. Trop. Dis.">
        <title>An updated insight into the Sialotranscriptome of Triatoma infestans: developmental stage and geographic variations.</title>
        <authorList>
            <person name="Schwarz A."/>
            <person name="Medrano-Mercado N."/>
            <person name="Schaub G.A."/>
            <person name="Struchiner C.J."/>
            <person name="Bargues M.D."/>
            <person name="Levy M.Z."/>
            <person name="Ribeiro J.M."/>
        </authorList>
    </citation>
    <scope>NUCLEOTIDE SEQUENCE</scope>
    <source>
        <strain evidence="2">Chile</strain>
        <tissue evidence="2">Salivary glands</tissue>
    </source>
</reference>
<dbReference type="CDD" id="cd09276">
    <property type="entry name" value="Rnase_HI_RT_non_LTR"/>
    <property type="match status" value="1"/>
</dbReference>
<dbReference type="InterPro" id="IPR002156">
    <property type="entry name" value="RNaseH_domain"/>
</dbReference>
<accession>A0A023EYK2</accession>
<keyword evidence="2" id="KW-0808">Transferase</keyword>
<evidence type="ECO:0000259" key="1">
    <source>
        <dbReference type="PROSITE" id="PS50879"/>
    </source>
</evidence>
<dbReference type="GO" id="GO:0004523">
    <property type="term" value="F:RNA-DNA hybrid ribonuclease activity"/>
    <property type="evidence" value="ECO:0007669"/>
    <property type="project" value="InterPro"/>
</dbReference>
<dbReference type="GO" id="GO:0003676">
    <property type="term" value="F:nucleic acid binding"/>
    <property type="evidence" value="ECO:0007669"/>
    <property type="project" value="InterPro"/>
</dbReference>
<feature type="non-terminal residue" evidence="2">
    <location>
        <position position="1"/>
    </location>
</feature>